<reference evidence="2 3" key="1">
    <citation type="submission" date="2024-10" db="EMBL/GenBank/DDBJ databases">
        <title>The Natural Products Discovery Center: Release of the First 8490 Sequenced Strains for Exploring Actinobacteria Biosynthetic Diversity.</title>
        <authorList>
            <person name="Kalkreuter E."/>
            <person name="Kautsar S.A."/>
            <person name="Yang D."/>
            <person name="Bader C.D."/>
            <person name="Teijaro C.N."/>
            <person name="Fluegel L."/>
            <person name="Davis C.M."/>
            <person name="Simpson J.R."/>
            <person name="Lauterbach L."/>
            <person name="Steele A.D."/>
            <person name="Gui C."/>
            <person name="Meng S."/>
            <person name="Li G."/>
            <person name="Viehrig K."/>
            <person name="Ye F."/>
            <person name="Su P."/>
            <person name="Kiefer A.F."/>
            <person name="Nichols A."/>
            <person name="Cepeda A.J."/>
            <person name="Yan W."/>
            <person name="Fan B."/>
            <person name="Jiang Y."/>
            <person name="Adhikari A."/>
            <person name="Zheng C.-J."/>
            <person name="Schuster L."/>
            <person name="Cowan T.M."/>
            <person name="Smanski M.J."/>
            <person name="Chevrette M.G."/>
            <person name="De Carvalho L.P.S."/>
            <person name="Shen B."/>
        </authorList>
    </citation>
    <scope>NUCLEOTIDE SEQUENCE [LARGE SCALE GENOMIC DNA]</scope>
    <source>
        <strain evidence="2 3">NPDC020327</strain>
    </source>
</reference>
<proteinExistence type="predicted"/>
<name>A0ABW7UU39_9ACTN</name>
<evidence type="ECO:0000313" key="2">
    <source>
        <dbReference type="EMBL" id="MFI1966127.1"/>
    </source>
</evidence>
<keyword evidence="3" id="KW-1185">Reference proteome</keyword>
<comment type="caution">
    <text evidence="2">The sequence shown here is derived from an EMBL/GenBank/DDBJ whole genome shotgun (WGS) entry which is preliminary data.</text>
</comment>
<feature type="transmembrane region" description="Helical" evidence="1">
    <location>
        <begin position="133"/>
        <end position="160"/>
    </location>
</feature>
<evidence type="ECO:0000256" key="1">
    <source>
        <dbReference type="SAM" id="Phobius"/>
    </source>
</evidence>
<dbReference type="Proteomes" id="UP001611548">
    <property type="component" value="Unassembled WGS sequence"/>
</dbReference>
<protein>
    <submittedName>
        <fullName evidence="2">Uncharacterized protein</fullName>
    </submittedName>
</protein>
<organism evidence="2 3">
    <name type="scientific">Streptomyces pathocidini</name>
    <dbReference type="NCBI Taxonomy" id="1650571"/>
    <lineage>
        <taxon>Bacteria</taxon>
        <taxon>Bacillati</taxon>
        <taxon>Actinomycetota</taxon>
        <taxon>Actinomycetes</taxon>
        <taxon>Kitasatosporales</taxon>
        <taxon>Streptomycetaceae</taxon>
        <taxon>Streptomyces</taxon>
    </lineage>
</organism>
<evidence type="ECO:0000313" key="3">
    <source>
        <dbReference type="Proteomes" id="UP001611548"/>
    </source>
</evidence>
<keyword evidence="1" id="KW-1133">Transmembrane helix</keyword>
<dbReference type="EMBL" id="JBIRWE010000007">
    <property type="protein sequence ID" value="MFI1966127.1"/>
    <property type="molecule type" value="Genomic_DNA"/>
</dbReference>
<sequence>MTAATWWAHEARRCGRQAFALPALAALATYAAVATGPPGGTLLGRALLTSALPVGAALAVAATVAREPMAELHLTLPTSYPRTVARRLAVLASFTAVAAGGLVGLLAASGHVVSPAVTLPELAGLTALLGGCAAWATAAIGSAAAASTLVVAACLAKLLLVDRMVPEGFAQALPALVLGAWLTALALRALADGGRLGARQGPEEAR</sequence>
<dbReference type="RefSeq" id="WP_398718822.1">
    <property type="nucleotide sequence ID" value="NZ_JBIRWE010000007.1"/>
</dbReference>
<accession>A0ABW7UU39</accession>
<feature type="transmembrane region" description="Helical" evidence="1">
    <location>
        <begin position="172"/>
        <end position="191"/>
    </location>
</feature>
<keyword evidence="1" id="KW-0472">Membrane</keyword>
<feature type="transmembrane region" description="Helical" evidence="1">
    <location>
        <begin position="88"/>
        <end position="113"/>
    </location>
</feature>
<keyword evidence="1" id="KW-0812">Transmembrane</keyword>
<gene>
    <name evidence="2" type="ORF">ACH429_18810</name>
</gene>
<feature type="transmembrane region" description="Helical" evidence="1">
    <location>
        <begin position="44"/>
        <end position="65"/>
    </location>
</feature>